<organism evidence="1 2">
    <name type="scientific">Colwellia psychrerythraea</name>
    <name type="common">Vibrio psychroerythus</name>
    <dbReference type="NCBI Taxonomy" id="28229"/>
    <lineage>
        <taxon>Bacteria</taxon>
        <taxon>Pseudomonadati</taxon>
        <taxon>Pseudomonadota</taxon>
        <taxon>Gammaproteobacteria</taxon>
        <taxon>Alteromonadales</taxon>
        <taxon>Colwelliaceae</taxon>
        <taxon>Colwellia</taxon>
    </lineage>
</organism>
<protein>
    <submittedName>
        <fullName evidence="1">Methylase</fullName>
    </submittedName>
</protein>
<keyword evidence="1" id="KW-0489">Methyltransferase</keyword>
<gene>
    <name evidence="1" type="ORF">A9Q75_12570</name>
</gene>
<comment type="caution">
    <text evidence="1">The sequence shown here is derived from an EMBL/GenBank/DDBJ whole genome shotgun (WGS) entry which is preliminary data.</text>
</comment>
<dbReference type="Proteomes" id="UP000243053">
    <property type="component" value="Unassembled WGS sequence"/>
</dbReference>
<evidence type="ECO:0000313" key="1">
    <source>
        <dbReference type="EMBL" id="OUR78989.1"/>
    </source>
</evidence>
<dbReference type="AlphaFoldDB" id="A0A1Y5E980"/>
<keyword evidence="1" id="KW-0808">Transferase</keyword>
<dbReference type="Gene3D" id="3.40.50.150">
    <property type="entry name" value="Vaccinia Virus protein VP39"/>
    <property type="match status" value="1"/>
</dbReference>
<evidence type="ECO:0000313" key="2">
    <source>
        <dbReference type="Proteomes" id="UP000243053"/>
    </source>
</evidence>
<dbReference type="EMBL" id="MAAF01000075">
    <property type="protein sequence ID" value="OUR78989.1"/>
    <property type="molecule type" value="Genomic_DNA"/>
</dbReference>
<proteinExistence type="predicted"/>
<sequence>MNKPFSQACENNKRPILNILSKVFSDTNHVLEIGSGTGQHAVFFGQHLPYLTWQTSDLLINHLGINSWLDEETLTNVERPIVIDLNKTWPMPTNNQHVDGLYTANTLHIISWPLVVKFFEGLAKNLTSGANICIYGPFKYQGKFTSESNANFDLWLKERDINSGIRDIEAILLLANSAGLNLVDDHVMPANNRLLVFSKS</sequence>
<dbReference type="PANTHER" id="PTHR20974">
    <property type="entry name" value="UPF0585 PROTEIN CG18661"/>
    <property type="match status" value="1"/>
</dbReference>
<dbReference type="InterPro" id="IPR010342">
    <property type="entry name" value="DUF938"/>
</dbReference>
<dbReference type="GO" id="GO:0008168">
    <property type="term" value="F:methyltransferase activity"/>
    <property type="evidence" value="ECO:0007669"/>
    <property type="project" value="UniProtKB-KW"/>
</dbReference>
<name>A0A1Y5E980_COLPS</name>
<dbReference type="PANTHER" id="PTHR20974:SF0">
    <property type="entry name" value="UPF0585 PROTEIN CG18661"/>
    <property type="match status" value="1"/>
</dbReference>
<dbReference type="Pfam" id="PF06080">
    <property type="entry name" value="DUF938"/>
    <property type="match status" value="1"/>
</dbReference>
<reference evidence="2" key="1">
    <citation type="journal article" date="2017" name="Proc. Natl. Acad. Sci. U.S.A.">
        <title>Simulation of Deepwater Horizon oil plume reveals substrate specialization within a complex community of hydrocarbon degraders.</title>
        <authorList>
            <person name="Hu P."/>
            <person name="Dubinsky E.A."/>
            <person name="Probst A.J."/>
            <person name="Wang J."/>
            <person name="Sieber C.M.K."/>
            <person name="Tom L.M."/>
            <person name="Gardinali P."/>
            <person name="Banfield J.F."/>
            <person name="Atlas R.M."/>
            <person name="Andersen G.L."/>
        </authorList>
    </citation>
    <scope>NUCLEOTIDE SEQUENCE [LARGE SCALE GENOMIC DNA]</scope>
</reference>
<dbReference type="InterPro" id="IPR029063">
    <property type="entry name" value="SAM-dependent_MTases_sf"/>
</dbReference>
<dbReference type="GO" id="GO:0032259">
    <property type="term" value="P:methylation"/>
    <property type="evidence" value="ECO:0007669"/>
    <property type="project" value="UniProtKB-KW"/>
</dbReference>
<dbReference type="SUPFAM" id="SSF53335">
    <property type="entry name" value="S-adenosyl-L-methionine-dependent methyltransferases"/>
    <property type="match status" value="1"/>
</dbReference>
<accession>A0A1Y5E980</accession>